<evidence type="ECO:0000313" key="10">
    <source>
        <dbReference type="EMBL" id="RBP68993.1"/>
    </source>
</evidence>
<comment type="catalytic activity">
    <reaction evidence="8">
        <text>Mo-molybdopterin + GTP + H(+) = Mo-molybdopterin guanine dinucleotide + diphosphate</text>
        <dbReference type="Rhea" id="RHEA:34243"/>
        <dbReference type="ChEBI" id="CHEBI:15378"/>
        <dbReference type="ChEBI" id="CHEBI:33019"/>
        <dbReference type="ChEBI" id="CHEBI:37565"/>
        <dbReference type="ChEBI" id="CHEBI:71302"/>
        <dbReference type="ChEBI" id="CHEBI:71310"/>
        <dbReference type="EC" id="2.7.7.77"/>
    </reaction>
</comment>
<evidence type="ECO:0000256" key="8">
    <source>
        <dbReference type="HAMAP-Rule" id="MF_00316"/>
    </source>
</evidence>
<dbReference type="PANTHER" id="PTHR19136">
    <property type="entry name" value="MOLYBDENUM COFACTOR GUANYLYLTRANSFERASE"/>
    <property type="match status" value="1"/>
</dbReference>
<feature type="binding site" evidence="8">
    <location>
        <position position="96"/>
    </location>
    <ligand>
        <name>Mg(2+)</name>
        <dbReference type="ChEBI" id="CHEBI:18420"/>
    </ligand>
</feature>
<feature type="binding site" evidence="8">
    <location>
        <position position="96"/>
    </location>
    <ligand>
        <name>GTP</name>
        <dbReference type="ChEBI" id="CHEBI:37565"/>
    </ligand>
</feature>
<evidence type="ECO:0000256" key="6">
    <source>
        <dbReference type="ARBA" id="ARBA00023134"/>
    </source>
</evidence>
<evidence type="ECO:0000256" key="4">
    <source>
        <dbReference type="ARBA" id="ARBA00022741"/>
    </source>
</evidence>
<dbReference type="Proteomes" id="UP000253490">
    <property type="component" value="Unassembled WGS sequence"/>
</dbReference>
<dbReference type="Pfam" id="PF12804">
    <property type="entry name" value="NTP_transf_3"/>
    <property type="match status" value="1"/>
</dbReference>
<feature type="binding site" evidence="8">
    <location>
        <position position="67"/>
    </location>
    <ligand>
        <name>GTP</name>
        <dbReference type="ChEBI" id="CHEBI:37565"/>
    </ligand>
</feature>
<dbReference type="GO" id="GO:0046872">
    <property type="term" value="F:metal ion binding"/>
    <property type="evidence" value="ECO:0007669"/>
    <property type="project" value="UniProtKB-KW"/>
</dbReference>
<comment type="caution">
    <text evidence="8">Lacks conserved residue(s) required for the propagation of feature annotation.</text>
</comment>
<organism evidence="10 11">
    <name type="scientific">Alkalibaculum bacchi</name>
    <dbReference type="NCBI Taxonomy" id="645887"/>
    <lineage>
        <taxon>Bacteria</taxon>
        <taxon>Bacillati</taxon>
        <taxon>Bacillota</taxon>
        <taxon>Clostridia</taxon>
        <taxon>Eubacteriales</taxon>
        <taxon>Eubacteriaceae</taxon>
        <taxon>Alkalibaculum</taxon>
    </lineage>
</organism>
<keyword evidence="7 8" id="KW-0501">Molybdenum cofactor biosynthesis</keyword>
<keyword evidence="10" id="KW-0548">Nucleotidyltransferase</keyword>
<dbReference type="EMBL" id="QNRX01000002">
    <property type="protein sequence ID" value="RBP68993.1"/>
    <property type="molecule type" value="Genomic_DNA"/>
</dbReference>
<comment type="caution">
    <text evidence="10">The sequence shown here is derived from an EMBL/GenBank/DDBJ whole genome shotgun (WGS) entry which is preliminary data.</text>
</comment>
<dbReference type="Gene3D" id="3.90.550.10">
    <property type="entry name" value="Spore Coat Polysaccharide Biosynthesis Protein SpsA, Chain A"/>
    <property type="match status" value="1"/>
</dbReference>
<dbReference type="GO" id="GO:0061603">
    <property type="term" value="F:molybdenum cofactor guanylyltransferase activity"/>
    <property type="evidence" value="ECO:0007669"/>
    <property type="project" value="UniProtKB-EC"/>
</dbReference>
<keyword evidence="11" id="KW-1185">Reference proteome</keyword>
<dbReference type="CDD" id="cd02503">
    <property type="entry name" value="MobA"/>
    <property type="match status" value="1"/>
</dbReference>
<feature type="binding site" evidence="8">
    <location>
        <begin position="10"/>
        <end position="12"/>
    </location>
    <ligand>
        <name>GTP</name>
        <dbReference type="ChEBI" id="CHEBI:37565"/>
    </ligand>
</feature>
<evidence type="ECO:0000256" key="7">
    <source>
        <dbReference type="ARBA" id="ARBA00023150"/>
    </source>
</evidence>
<accession>A0A366IDC8</accession>
<sequence length="203" mass="23559">MNKFGTAILLAGGKSSRMGFDKQQLKVNNILLVEYIINRLYTVFDDIVVVTNNSEHYTNLPCRTVQDEIPGYGPLSGIHIGLKMAKNQYGYVMACDMPYINFDYIAYLKNRMEQVDCDACVTVFNQEWIEPFHGFYSKKLISPIEEYLKSGKRSVFGLLKNFNSIYIEEEIAREYSPNWDLFLNINTKEDLLELETQWSNLNM</sequence>
<evidence type="ECO:0000313" key="11">
    <source>
        <dbReference type="Proteomes" id="UP000253490"/>
    </source>
</evidence>
<comment type="function">
    <text evidence="8">Transfers a GMP moiety from GTP to Mo-molybdopterin (Mo-MPT) cofactor (Moco or molybdenum cofactor) to form Mo-molybdopterin guanine dinucleotide (Mo-MGD) cofactor.</text>
</comment>
<feature type="binding site" evidence="8">
    <location>
        <position position="22"/>
    </location>
    <ligand>
        <name>GTP</name>
        <dbReference type="ChEBI" id="CHEBI:37565"/>
    </ligand>
</feature>
<evidence type="ECO:0000259" key="9">
    <source>
        <dbReference type="Pfam" id="PF12804"/>
    </source>
</evidence>
<feature type="domain" description="MobA-like NTP transferase" evidence="9">
    <location>
        <begin position="7"/>
        <end position="156"/>
    </location>
</feature>
<evidence type="ECO:0000256" key="5">
    <source>
        <dbReference type="ARBA" id="ARBA00022842"/>
    </source>
</evidence>
<name>A0A366IDC8_9FIRM</name>
<protein>
    <recommendedName>
        <fullName evidence="8">Probable molybdenum cofactor guanylyltransferase</fullName>
        <shortName evidence="8">MoCo guanylyltransferase</shortName>
        <ecNumber evidence="8">2.7.7.77</ecNumber>
    </recommendedName>
    <alternativeName>
        <fullName evidence="8">GTP:molybdopterin guanylyltransferase</fullName>
    </alternativeName>
    <alternativeName>
        <fullName evidence="8">Mo-MPT guanylyltransferase</fullName>
    </alternativeName>
    <alternativeName>
        <fullName evidence="8">Molybdopterin guanylyltransferase</fullName>
    </alternativeName>
    <alternativeName>
        <fullName evidence="8">Molybdopterin-guanine dinucleotide synthase</fullName>
        <shortName evidence="8">MGD synthase</shortName>
    </alternativeName>
</protein>
<dbReference type="AlphaFoldDB" id="A0A366IDC8"/>
<dbReference type="InterPro" id="IPR013482">
    <property type="entry name" value="Molybde_CF_guanTrfase"/>
</dbReference>
<comment type="cofactor">
    <cofactor evidence="8">
        <name>Mg(2+)</name>
        <dbReference type="ChEBI" id="CHEBI:18420"/>
    </cofactor>
</comment>
<reference evidence="10 11" key="1">
    <citation type="submission" date="2018-06" db="EMBL/GenBank/DDBJ databases">
        <title>Genomic Encyclopedia of Type Strains, Phase IV (KMG-IV): sequencing the most valuable type-strain genomes for metagenomic binning, comparative biology and taxonomic classification.</title>
        <authorList>
            <person name="Goeker M."/>
        </authorList>
    </citation>
    <scope>NUCLEOTIDE SEQUENCE [LARGE SCALE GENOMIC DNA]</scope>
    <source>
        <strain evidence="10 11">DSM 22112</strain>
    </source>
</reference>
<dbReference type="SUPFAM" id="SSF53448">
    <property type="entry name" value="Nucleotide-diphospho-sugar transferases"/>
    <property type="match status" value="1"/>
</dbReference>
<dbReference type="InterPro" id="IPR029044">
    <property type="entry name" value="Nucleotide-diphossugar_trans"/>
</dbReference>
<dbReference type="PANTHER" id="PTHR19136:SF81">
    <property type="entry name" value="MOLYBDENUM COFACTOR GUANYLYLTRANSFERASE"/>
    <property type="match status" value="1"/>
</dbReference>
<dbReference type="GO" id="GO:0005737">
    <property type="term" value="C:cytoplasm"/>
    <property type="evidence" value="ECO:0007669"/>
    <property type="project" value="UniProtKB-SubCell"/>
</dbReference>
<comment type="similarity">
    <text evidence="8">Belongs to the MobA family.</text>
</comment>
<keyword evidence="4 8" id="KW-0547">Nucleotide-binding</keyword>
<evidence type="ECO:0000256" key="3">
    <source>
        <dbReference type="ARBA" id="ARBA00022723"/>
    </source>
</evidence>
<keyword evidence="6 8" id="KW-0342">GTP-binding</keyword>
<keyword evidence="2 8" id="KW-0808">Transferase</keyword>
<dbReference type="EC" id="2.7.7.77" evidence="8"/>
<comment type="subcellular location">
    <subcellularLocation>
        <location evidence="8">Cytoplasm</location>
    </subcellularLocation>
</comment>
<proteinExistence type="inferred from homology"/>
<dbReference type="InterPro" id="IPR025877">
    <property type="entry name" value="MobA-like_NTP_Trfase"/>
</dbReference>
<dbReference type="GO" id="GO:0006777">
    <property type="term" value="P:Mo-molybdopterin cofactor biosynthetic process"/>
    <property type="evidence" value="ECO:0007669"/>
    <property type="project" value="UniProtKB-KW"/>
</dbReference>
<dbReference type="RefSeq" id="WP_113919563.1">
    <property type="nucleotide sequence ID" value="NZ_QNRX01000002.1"/>
</dbReference>
<gene>
    <name evidence="8" type="primary">mobA</name>
    <name evidence="10" type="ORF">DES36_102135</name>
</gene>
<evidence type="ECO:0000256" key="1">
    <source>
        <dbReference type="ARBA" id="ARBA00022490"/>
    </source>
</evidence>
<dbReference type="GO" id="GO:0005525">
    <property type="term" value="F:GTP binding"/>
    <property type="evidence" value="ECO:0007669"/>
    <property type="project" value="UniProtKB-UniRule"/>
</dbReference>
<evidence type="ECO:0000256" key="2">
    <source>
        <dbReference type="ARBA" id="ARBA00022679"/>
    </source>
</evidence>
<comment type="domain">
    <text evidence="8">The N-terminal domain determines nucleotide recognition and specific binding, while the C-terminal domain determines the specific binding to the target protein.</text>
</comment>
<dbReference type="HAMAP" id="MF_00316">
    <property type="entry name" value="MobA"/>
    <property type="match status" value="1"/>
</dbReference>
<keyword evidence="1 8" id="KW-0963">Cytoplasm</keyword>
<keyword evidence="5 8" id="KW-0460">Magnesium</keyword>
<keyword evidence="3 8" id="KW-0479">Metal-binding</keyword>
<dbReference type="OrthoDB" id="9788394at2"/>